<sequence length="366" mass="40016">MIAQNSLLQTAKSYLISSVAPNATEIDRDTNALRQALHGLAELGLLGLRIPPQWGGTQVSQETFDDFQALVARYSGALAFLQTQHQGAGVMLSRSENLTLKQKYLPLMSQGKLLLGASNSHWRRTNEQPLKTFPVPGGYQLEGKVPWASGWDILEELIVVAALPSGDSLFGIVPFQEMVQEQGGVISFTEPAQLGAMTSTNTVSVILNEWFLSEELVVDIKSASWMAENDKNRILTRFTFATIGCAYAALDILQNTVQKNSQPFIKDAFEALSSELDSCKNSLKKANNNPALDLAEKHKLRAWTIDLAWRCTLAAVTISKGAANLVSHPAQRIYREALVFAVSGQTEGIIQSSLELLTSKVKSLII</sequence>
<dbReference type="InterPro" id="IPR013786">
    <property type="entry name" value="AcylCoA_DH/ox_N"/>
</dbReference>
<dbReference type="PANTHER" id="PTHR43884">
    <property type="entry name" value="ACYL-COA DEHYDROGENASE"/>
    <property type="match status" value="1"/>
</dbReference>
<feature type="domain" description="Acyl-CoA dehydrogenase/oxidase N-terminal" evidence="1">
    <location>
        <begin position="4"/>
        <end position="111"/>
    </location>
</feature>
<evidence type="ECO:0000259" key="1">
    <source>
        <dbReference type="Pfam" id="PF02771"/>
    </source>
</evidence>
<reference evidence="2 3" key="1">
    <citation type="submission" date="2019-01" db="EMBL/GenBank/DDBJ databases">
        <title>Coherence of Microcystis species and biogeography revealed through population genomics.</title>
        <authorList>
            <person name="Perez-Carrascal O.M."/>
            <person name="Terrat Y."/>
            <person name="Giani A."/>
            <person name="Fortin N."/>
            <person name="Tromas N."/>
            <person name="Shapiro B.J."/>
        </authorList>
    </citation>
    <scope>NUCLEOTIDE SEQUENCE [LARGE SCALE GENOMIC DNA]</scope>
    <source>
        <strain evidence="2">Mf_WU_F_19750830_S460</strain>
    </source>
</reference>
<accession>A0A552M072</accession>
<dbReference type="SUPFAM" id="SSF56645">
    <property type="entry name" value="Acyl-CoA dehydrogenase NM domain-like"/>
    <property type="match status" value="1"/>
</dbReference>
<gene>
    <name evidence="2" type="ORF">EWV40_04110</name>
</gene>
<evidence type="ECO:0000313" key="2">
    <source>
        <dbReference type="EMBL" id="TRV25849.1"/>
    </source>
</evidence>
<dbReference type="GO" id="GO:0003995">
    <property type="term" value="F:acyl-CoA dehydrogenase activity"/>
    <property type="evidence" value="ECO:0007669"/>
    <property type="project" value="TreeGrafter"/>
</dbReference>
<dbReference type="PANTHER" id="PTHR43884:SF12">
    <property type="entry name" value="ISOVALERYL-COA DEHYDROGENASE, MITOCHONDRIAL-RELATED"/>
    <property type="match status" value="1"/>
</dbReference>
<name>A0A552M072_9CHRO</name>
<dbReference type="Proteomes" id="UP000320730">
    <property type="component" value="Unassembled WGS sequence"/>
</dbReference>
<dbReference type="InterPro" id="IPR037069">
    <property type="entry name" value="AcylCoA_DH/ox_N_sf"/>
</dbReference>
<dbReference type="EMBL" id="SFAN01000031">
    <property type="protein sequence ID" value="TRV25849.1"/>
    <property type="molecule type" value="Genomic_DNA"/>
</dbReference>
<organism evidence="2 3">
    <name type="scientific">Microcystis flos-aquae Mf_WU_F_19750830_S460</name>
    <dbReference type="NCBI Taxonomy" id="2486237"/>
    <lineage>
        <taxon>Bacteria</taxon>
        <taxon>Bacillati</taxon>
        <taxon>Cyanobacteriota</taxon>
        <taxon>Cyanophyceae</taxon>
        <taxon>Oscillatoriophycideae</taxon>
        <taxon>Chroococcales</taxon>
        <taxon>Microcystaceae</taxon>
        <taxon>Microcystis</taxon>
    </lineage>
</organism>
<dbReference type="GO" id="GO:0050660">
    <property type="term" value="F:flavin adenine dinucleotide binding"/>
    <property type="evidence" value="ECO:0007669"/>
    <property type="project" value="InterPro"/>
</dbReference>
<dbReference type="AlphaFoldDB" id="A0A552M072"/>
<dbReference type="InterPro" id="IPR009100">
    <property type="entry name" value="AcylCoA_DH/oxidase_NM_dom_sf"/>
</dbReference>
<comment type="caution">
    <text evidence="2">The sequence shown here is derived from an EMBL/GenBank/DDBJ whole genome shotgun (WGS) entry which is preliminary data.</text>
</comment>
<protein>
    <submittedName>
        <fullName evidence="2">Acyl-CoA dehydrogenase</fullName>
    </submittedName>
</protein>
<evidence type="ECO:0000313" key="3">
    <source>
        <dbReference type="Proteomes" id="UP000320730"/>
    </source>
</evidence>
<dbReference type="Gene3D" id="1.10.540.10">
    <property type="entry name" value="Acyl-CoA dehydrogenase/oxidase, N-terminal domain"/>
    <property type="match status" value="1"/>
</dbReference>
<proteinExistence type="predicted"/>
<dbReference type="Pfam" id="PF02771">
    <property type="entry name" value="Acyl-CoA_dh_N"/>
    <property type="match status" value="1"/>
</dbReference>